<accession>A0A1E4TRX7</accession>
<feature type="non-terminal residue" evidence="9">
    <location>
        <position position="461"/>
    </location>
</feature>
<keyword evidence="3 6" id="KW-0808">Transferase</keyword>
<dbReference type="GO" id="GO:0005524">
    <property type="term" value="F:ATP binding"/>
    <property type="evidence" value="ECO:0007669"/>
    <property type="project" value="UniProtKB-KW"/>
</dbReference>
<keyword evidence="6" id="KW-0067">ATP-binding</keyword>
<proteinExistence type="inferred from homology"/>
<dbReference type="GO" id="GO:0004849">
    <property type="term" value="F:uridine kinase activity"/>
    <property type="evidence" value="ECO:0007669"/>
    <property type="project" value="UniProtKB-EC"/>
</dbReference>
<comment type="similarity">
    <text evidence="6">Belongs to the uridine kinase family.</text>
</comment>
<dbReference type="Pfam" id="PF00485">
    <property type="entry name" value="PRK"/>
    <property type="match status" value="1"/>
</dbReference>
<dbReference type="Gene3D" id="3.40.50.2020">
    <property type="match status" value="1"/>
</dbReference>
<dbReference type="EC" id="2.7.1.48" evidence="6"/>
<keyword evidence="10" id="KW-1185">Reference proteome</keyword>
<keyword evidence="4 6" id="KW-0547">Nucleotide-binding</keyword>
<dbReference type="STRING" id="669874.A0A1E4TRX7"/>
<feature type="domain" description="Phosphoribulokinase/uridine kinase" evidence="7">
    <location>
        <begin position="12"/>
        <end position="199"/>
    </location>
</feature>
<dbReference type="EMBL" id="KV454016">
    <property type="protein sequence ID" value="ODV94500.1"/>
    <property type="molecule type" value="Genomic_DNA"/>
</dbReference>
<dbReference type="InterPro" id="IPR029057">
    <property type="entry name" value="PRTase-like"/>
</dbReference>
<dbReference type="GO" id="GO:0044211">
    <property type="term" value="P:CTP salvage"/>
    <property type="evidence" value="ECO:0007669"/>
    <property type="project" value="UniProtKB-UniPathway"/>
</dbReference>
<dbReference type="SUPFAM" id="SSF53271">
    <property type="entry name" value="PRTase-like"/>
    <property type="match status" value="1"/>
</dbReference>
<dbReference type="Proteomes" id="UP000094236">
    <property type="component" value="Unassembled WGS sequence"/>
</dbReference>
<dbReference type="NCBIfam" id="TIGR00235">
    <property type="entry name" value="udk"/>
    <property type="match status" value="1"/>
</dbReference>
<dbReference type="GO" id="GO:0044206">
    <property type="term" value="P:UMP salvage"/>
    <property type="evidence" value="ECO:0007669"/>
    <property type="project" value="UniProtKB-UniPathway"/>
</dbReference>
<feature type="domain" description="Phosphoribosyltransferase" evidence="8">
    <location>
        <begin position="243"/>
        <end position="423"/>
    </location>
</feature>
<sequence length="461" mass="52635">SQYIPPWSEPYIIGVAGCSGSGKTSVASKIIQEINQPWTILLSLDNFYKPVKGKDRERVFKNEYDFDDPSSLDLDLLFECVKSLKEGKKTEIPIYSFTHHDRTDKTVTIYGANVIIVEGIYALYNRQLLELMDTKIFVDTDLDICLARRLNRDIASRGRDLEGILKQWNAFVKPNSVKYVRPTIDSADLVIPRGADNHVGINMMINHISKQLSKKSKEHLKHLSKLGKIFRPLDDARAIRLPRTNQLNCINTILLNKSTRRDEFIFYFDRIATILLTHALNLLTYTPVKITTPTNYEVKSIRPLESIVAINMIRSGDCFMNSIKRTLPDVTIGKLLIQSDSLTGEPQLHTESLPPSIYDNHVKILLFDAQIISGAAAIMAIQVLLDHGLRQQDIVLVGYLCTEMGMRRILNAFSEVKIIVGLMSQQDIKTYNEINRNVTEENYDSDWWFKTRFVDNVYFGT</sequence>
<comment type="pathway">
    <text evidence="1 6">Pyrimidine metabolism; UMP biosynthesis via salvage pathway; UMP from uridine: step 1/1.</text>
</comment>
<dbReference type="SUPFAM" id="SSF52540">
    <property type="entry name" value="P-loop containing nucleoside triphosphate hydrolases"/>
    <property type="match status" value="1"/>
</dbReference>
<evidence type="ECO:0000256" key="1">
    <source>
        <dbReference type="ARBA" id="ARBA00004690"/>
    </source>
</evidence>
<evidence type="ECO:0000256" key="3">
    <source>
        <dbReference type="ARBA" id="ARBA00022679"/>
    </source>
</evidence>
<reference evidence="10" key="1">
    <citation type="submission" date="2016-05" db="EMBL/GenBank/DDBJ databases">
        <title>Comparative genomics of biotechnologically important yeasts.</title>
        <authorList>
            <consortium name="DOE Joint Genome Institute"/>
            <person name="Riley R."/>
            <person name="Haridas S."/>
            <person name="Wolfe K.H."/>
            <person name="Lopes M.R."/>
            <person name="Hittinger C.T."/>
            <person name="Goker M."/>
            <person name="Salamov A."/>
            <person name="Wisecaver J."/>
            <person name="Long T.M."/>
            <person name="Aerts A.L."/>
            <person name="Barry K."/>
            <person name="Choi C."/>
            <person name="Clum A."/>
            <person name="Coughlan A.Y."/>
            <person name="Deshpande S."/>
            <person name="Douglass A.P."/>
            <person name="Hanson S.J."/>
            <person name="Klenk H.-P."/>
            <person name="Labutti K."/>
            <person name="Lapidus A."/>
            <person name="Lindquist E."/>
            <person name="Lipzen A."/>
            <person name="Meier-Kolthoff J.P."/>
            <person name="Ohm R.A."/>
            <person name="Otillar R.P."/>
            <person name="Pangilinan J."/>
            <person name="Peng Y."/>
            <person name="Rokas A."/>
            <person name="Rosa C.A."/>
            <person name="Scheuner C."/>
            <person name="Sibirny A.A."/>
            <person name="Slot J.C."/>
            <person name="Stielow J.B."/>
            <person name="Sun H."/>
            <person name="Kurtzman C.P."/>
            <person name="Blackwell M."/>
            <person name="Grigoriev I.V."/>
            <person name="Jeffries T.W."/>
        </authorList>
    </citation>
    <scope>NUCLEOTIDE SEQUENCE [LARGE SCALE GENOMIC DNA]</scope>
    <source>
        <strain evidence="10">NRRL Y-2460</strain>
    </source>
</reference>
<dbReference type="OrthoDB" id="738517at2759"/>
<evidence type="ECO:0000256" key="4">
    <source>
        <dbReference type="ARBA" id="ARBA00022741"/>
    </source>
</evidence>
<gene>
    <name evidence="9" type="ORF">PACTADRAFT_19390</name>
</gene>
<evidence type="ECO:0000256" key="6">
    <source>
        <dbReference type="RuleBase" id="RU003825"/>
    </source>
</evidence>
<evidence type="ECO:0000256" key="5">
    <source>
        <dbReference type="ARBA" id="ARBA00022777"/>
    </source>
</evidence>
<comment type="catalytic activity">
    <reaction evidence="6">
        <text>cytidine + ATP = CMP + ADP + H(+)</text>
        <dbReference type="Rhea" id="RHEA:24674"/>
        <dbReference type="ChEBI" id="CHEBI:15378"/>
        <dbReference type="ChEBI" id="CHEBI:17562"/>
        <dbReference type="ChEBI" id="CHEBI:30616"/>
        <dbReference type="ChEBI" id="CHEBI:60377"/>
        <dbReference type="ChEBI" id="CHEBI:456216"/>
        <dbReference type="EC" id="2.7.1.48"/>
    </reaction>
</comment>
<dbReference type="CDD" id="cd02023">
    <property type="entry name" value="UMPK"/>
    <property type="match status" value="1"/>
</dbReference>
<dbReference type="Gene3D" id="3.40.50.300">
    <property type="entry name" value="P-loop containing nucleotide triphosphate hydrolases"/>
    <property type="match status" value="1"/>
</dbReference>
<dbReference type="InterPro" id="IPR000836">
    <property type="entry name" value="PRTase_dom"/>
</dbReference>
<keyword evidence="5 6" id="KW-0418">Kinase</keyword>
<name>A0A1E4TRX7_PACTA</name>
<dbReference type="InterPro" id="IPR006083">
    <property type="entry name" value="PRK/URK"/>
</dbReference>
<evidence type="ECO:0000259" key="8">
    <source>
        <dbReference type="Pfam" id="PF14681"/>
    </source>
</evidence>
<dbReference type="PANTHER" id="PTHR10285">
    <property type="entry name" value="URIDINE KINASE"/>
    <property type="match status" value="1"/>
</dbReference>
<dbReference type="AlphaFoldDB" id="A0A1E4TRX7"/>
<dbReference type="FunFam" id="3.40.50.300:FF:000339">
    <property type="entry name" value="Uridine kinase"/>
    <property type="match status" value="1"/>
</dbReference>
<dbReference type="NCBIfam" id="NF004018">
    <property type="entry name" value="PRK05480.1"/>
    <property type="match status" value="1"/>
</dbReference>
<feature type="non-terminal residue" evidence="9">
    <location>
        <position position="1"/>
    </location>
</feature>
<comment type="pathway">
    <text evidence="2 6">Pyrimidine metabolism; CTP biosynthesis via salvage pathway; CTP from cytidine: step 1/3.</text>
</comment>
<evidence type="ECO:0000313" key="10">
    <source>
        <dbReference type="Proteomes" id="UP000094236"/>
    </source>
</evidence>
<dbReference type="InterPro" id="IPR000764">
    <property type="entry name" value="Uridine_kinase-like"/>
</dbReference>
<dbReference type="InterPro" id="IPR027417">
    <property type="entry name" value="P-loop_NTPase"/>
</dbReference>
<dbReference type="UniPathway" id="UPA00579">
    <property type="reaction ID" value="UER00640"/>
</dbReference>
<dbReference type="Pfam" id="PF14681">
    <property type="entry name" value="UPRTase"/>
    <property type="match status" value="1"/>
</dbReference>
<comment type="catalytic activity">
    <reaction evidence="6">
        <text>uridine + ATP = UMP + ADP + H(+)</text>
        <dbReference type="Rhea" id="RHEA:16825"/>
        <dbReference type="ChEBI" id="CHEBI:15378"/>
        <dbReference type="ChEBI" id="CHEBI:16704"/>
        <dbReference type="ChEBI" id="CHEBI:30616"/>
        <dbReference type="ChEBI" id="CHEBI:57865"/>
        <dbReference type="ChEBI" id="CHEBI:456216"/>
        <dbReference type="EC" id="2.7.1.48"/>
    </reaction>
</comment>
<dbReference type="GO" id="GO:0043771">
    <property type="term" value="F:cytidine kinase activity"/>
    <property type="evidence" value="ECO:0007669"/>
    <property type="project" value="RHEA"/>
</dbReference>
<dbReference type="PRINTS" id="PR00988">
    <property type="entry name" value="URIDINKINASE"/>
</dbReference>
<dbReference type="UniPathway" id="UPA00574">
    <property type="reaction ID" value="UER00637"/>
</dbReference>
<protein>
    <recommendedName>
        <fullName evidence="6">Uridine kinase</fullName>
        <ecNumber evidence="6">2.7.1.48</ecNumber>
    </recommendedName>
</protein>
<evidence type="ECO:0000256" key="2">
    <source>
        <dbReference type="ARBA" id="ARBA00004784"/>
    </source>
</evidence>
<organism evidence="9 10">
    <name type="scientific">Pachysolen tannophilus NRRL Y-2460</name>
    <dbReference type="NCBI Taxonomy" id="669874"/>
    <lineage>
        <taxon>Eukaryota</taxon>
        <taxon>Fungi</taxon>
        <taxon>Dikarya</taxon>
        <taxon>Ascomycota</taxon>
        <taxon>Saccharomycotina</taxon>
        <taxon>Pichiomycetes</taxon>
        <taxon>Pachysolenaceae</taxon>
        <taxon>Pachysolen</taxon>
    </lineage>
</organism>
<evidence type="ECO:0000313" key="9">
    <source>
        <dbReference type="EMBL" id="ODV94500.1"/>
    </source>
</evidence>
<evidence type="ECO:0000259" key="7">
    <source>
        <dbReference type="Pfam" id="PF00485"/>
    </source>
</evidence>